<evidence type="ECO:0000256" key="3">
    <source>
        <dbReference type="SAM" id="SignalP"/>
    </source>
</evidence>
<keyword evidence="1 3" id="KW-0732">Signal</keyword>
<evidence type="ECO:0000256" key="2">
    <source>
        <dbReference type="SAM" id="MobiDB-lite"/>
    </source>
</evidence>
<dbReference type="NCBIfam" id="TIGR02995">
    <property type="entry name" value="ectoine_ehuB"/>
    <property type="match status" value="1"/>
</dbReference>
<dbReference type="EMBL" id="JBHSXX010000001">
    <property type="protein sequence ID" value="MFC6870454.1"/>
    <property type="molecule type" value="Genomic_DNA"/>
</dbReference>
<dbReference type="InterPro" id="IPR001638">
    <property type="entry name" value="Solute-binding_3/MltF_N"/>
</dbReference>
<gene>
    <name evidence="5" type="primary">ehuB</name>
    <name evidence="5" type="ORF">ACFQGD_25295</name>
</gene>
<evidence type="ECO:0000259" key="4">
    <source>
        <dbReference type="SMART" id="SM00062"/>
    </source>
</evidence>
<keyword evidence="6" id="KW-1185">Reference proteome</keyword>
<sequence length="297" mass="31808">MRAIHTSRLRRRLAVLVGAAALALAGCGDGGDGGEAGDGSGLPPKDQPLTIGIANEQPYGFKKGDEVTGFSPDVARAVLKEMGYTNFKFEVVDFGALIKNLQAENFDIVAAGMYLTPERMKQVAFSDPDYCIGESLAVKQGNPENIEDYQSFVDNPDLTLAVASGTVEVGYAEDAGIPDKQLKTYSGIDQMYAALEAGEVDAVTGTAATVTSQVEARSGIEAVESFIPQDSVPPCGGYAFRLEDQEFRDAFNEQLNEFREDGTTTEIITKYVDQNGPTAEDVAKANEMTTEDFKEAP</sequence>
<protein>
    <submittedName>
        <fullName evidence="5">Ectoine/hydroxyectoine ABC transporter substrate-binding protein EhuB</fullName>
    </submittedName>
</protein>
<evidence type="ECO:0000313" key="6">
    <source>
        <dbReference type="Proteomes" id="UP001596337"/>
    </source>
</evidence>
<feature type="region of interest" description="Disordered" evidence="2">
    <location>
        <begin position="273"/>
        <end position="297"/>
    </location>
</feature>
<dbReference type="Gene3D" id="3.40.190.10">
    <property type="entry name" value="Periplasmic binding protein-like II"/>
    <property type="match status" value="2"/>
</dbReference>
<evidence type="ECO:0000313" key="5">
    <source>
        <dbReference type="EMBL" id="MFC6870454.1"/>
    </source>
</evidence>
<dbReference type="PANTHER" id="PTHR35936:SF17">
    <property type="entry name" value="ARGININE-BINDING EXTRACELLULAR PROTEIN ARTP"/>
    <property type="match status" value="1"/>
</dbReference>
<dbReference type="PANTHER" id="PTHR35936">
    <property type="entry name" value="MEMBRANE-BOUND LYTIC MUREIN TRANSGLYCOSYLASE F"/>
    <property type="match status" value="1"/>
</dbReference>
<dbReference type="InterPro" id="IPR014337">
    <property type="entry name" value="Ectoine_EhuB"/>
</dbReference>
<proteinExistence type="predicted"/>
<dbReference type="SUPFAM" id="SSF53850">
    <property type="entry name" value="Periplasmic binding protein-like II"/>
    <property type="match status" value="1"/>
</dbReference>
<accession>A0ABW2C6M4</accession>
<reference evidence="6" key="1">
    <citation type="journal article" date="2019" name="Int. J. Syst. Evol. Microbiol.">
        <title>The Global Catalogue of Microorganisms (GCM) 10K type strain sequencing project: providing services to taxonomists for standard genome sequencing and annotation.</title>
        <authorList>
            <consortium name="The Broad Institute Genomics Platform"/>
            <consortium name="The Broad Institute Genome Sequencing Center for Infectious Disease"/>
            <person name="Wu L."/>
            <person name="Ma J."/>
        </authorList>
    </citation>
    <scope>NUCLEOTIDE SEQUENCE [LARGE SCALE GENOMIC DNA]</scope>
    <source>
        <strain evidence="6">KCTC 32255</strain>
    </source>
</reference>
<comment type="caution">
    <text evidence="5">The sequence shown here is derived from an EMBL/GenBank/DDBJ whole genome shotgun (WGS) entry which is preliminary data.</text>
</comment>
<dbReference type="RefSeq" id="WP_345401701.1">
    <property type="nucleotide sequence ID" value="NZ_BAABLA010000107.1"/>
</dbReference>
<dbReference type="SMART" id="SM00062">
    <property type="entry name" value="PBPb"/>
    <property type="match status" value="1"/>
</dbReference>
<organism evidence="5 6">
    <name type="scientific">Haloechinothrix salitolerans</name>
    <dbReference type="NCBI Taxonomy" id="926830"/>
    <lineage>
        <taxon>Bacteria</taxon>
        <taxon>Bacillati</taxon>
        <taxon>Actinomycetota</taxon>
        <taxon>Actinomycetes</taxon>
        <taxon>Pseudonocardiales</taxon>
        <taxon>Pseudonocardiaceae</taxon>
        <taxon>Haloechinothrix</taxon>
    </lineage>
</organism>
<evidence type="ECO:0000256" key="1">
    <source>
        <dbReference type="ARBA" id="ARBA00022729"/>
    </source>
</evidence>
<dbReference type="PROSITE" id="PS51257">
    <property type="entry name" value="PROKAR_LIPOPROTEIN"/>
    <property type="match status" value="1"/>
</dbReference>
<feature type="domain" description="Solute-binding protein family 3/N-terminal" evidence="4">
    <location>
        <begin position="48"/>
        <end position="275"/>
    </location>
</feature>
<feature type="chain" id="PRO_5046675229" evidence="3">
    <location>
        <begin position="26"/>
        <end position="297"/>
    </location>
</feature>
<feature type="signal peptide" evidence="3">
    <location>
        <begin position="1"/>
        <end position="25"/>
    </location>
</feature>
<dbReference type="Pfam" id="PF00497">
    <property type="entry name" value="SBP_bac_3"/>
    <property type="match status" value="1"/>
</dbReference>
<name>A0ABW2C6M4_9PSEU</name>
<dbReference type="Proteomes" id="UP001596337">
    <property type="component" value="Unassembled WGS sequence"/>
</dbReference>